<dbReference type="Pfam" id="PF00144">
    <property type="entry name" value="Beta-lactamase"/>
    <property type="match status" value="1"/>
</dbReference>
<accession>A0A067T2I1</accession>
<organism evidence="2 3">
    <name type="scientific">Galerina marginata (strain CBS 339.88)</name>
    <dbReference type="NCBI Taxonomy" id="685588"/>
    <lineage>
        <taxon>Eukaryota</taxon>
        <taxon>Fungi</taxon>
        <taxon>Dikarya</taxon>
        <taxon>Basidiomycota</taxon>
        <taxon>Agaricomycotina</taxon>
        <taxon>Agaricomycetes</taxon>
        <taxon>Agaricomycetidae</taxon>
        <taxon>Agaricales</taxon>
        <taxon>Agaricineae</taxon>
        <taxon>Strophariaceae</taxon>
        <taxon>Galerina</taxon>
    </lineage>
</organism>
<dbReference type="InterPro" id="IPR012338">
    <property type="entry name" value="Beta-lactam/transpept-like"/>
</dbReference>
<feature type="domain" description="Beta-lactamase-related" evidence="1">
    <location>
        <begin position="12"/>
        <end position="382"/>
    </location>
</feature>
<dbReference type="EMBL" id="KL142377">
    <property type="protein sequence ID" value="KDR77346.1"/>
    <property type="molecule type" value="Genomic_DNA"/>
</dbReference>
<dbReference type="PANTHER" id="PTHR43283:SF3">
    <property type="entry name" value="BETA-LACTAMASE FAMILY PROTEIN (AFU_ORTHOLOGUE AFUA_5G07500)"/>
    <property type="match status" value="1"/>
</dbReference>
<evidence type="ECO:0000313" key="2">
    <source>
        <dbReference type="EMBL" id="KDR77346.1"/>
    </source>
</evidence>
<dbReference type="SUPFAM" id="SSF56601">
    <property type="entry name" value="beta-lactamase/transpeptidase-like"/>
    <property type="match status" value="1"/>
</dbReference>
<dbReference type="Gene3D" id="3.40.710.10">
    <property type="entry name" value="DD-peptidase/beta-lactamase superfamily"/>
    <property type="match status" value="1"/>
</dbReference>
<gene>
    <name evidence="2" type="ORF">GALMADRAFT_225461</name>
</gene>
<reference evidence="3" key="1">
    <citation type="journal article" date="2014" name="Proc. Natl. Acad. Sci. U.S.A.">
        <title>Extensive sampling of basidiomycete genomes demonstrates inadequacy of the white-rot/brown-rot paradigm for wood decay fungi.</title>
        <authorList>
            <person name="Riley R."/>
            <person name="Salamov A.A."/>
            <person name="Brown D.W."/>
            <person name="Nagy L.G."/>
            <person name="Floudas D."/>
            <person name="Held B.W."/>
            <person name="Levasseur A."/>
            <person name="Lombard V."/>
            <person name="Morin E."/>
            <person name="Otillar R."/>
            <person name="Lindquist E.A."/>
            <person name="Sun H."/>
            <person name="LaButti K.M."/>
            <person name="Schmutz J."/>
            <person name="Jabbour D."/>
            <person name="Luo H."/>
            <person name="Baker S.E."/>
            <person name="Pisabarro A.G."/>
            <person name="Walton J.D."/>
            <person name="Blanchette R.A."/>
            <person name="Henrissat B."/>
            <person name="Martin F."/>
            <person name="Cullen D."/>
            <person name="Hibbett D.S."/>
            <person name="Grigoriev I.V."/>
        </authorList>
    </citation>
    <scope>NUCLEOTIDE SEQUENCE [LARGE SCALE GENOMIC DNA]</scope>
    <source>
        <strain evidence="3">CBS 339.88</strain>
    </source>
</reference>
<dbReference type="STRING" id="685588.A0A067T2I1"/>
<keyword evidence="3" id="KW-1185">Reference proteome</keyword>
<dbReference type="AlphaFoldDB" id="A0A067T2I1"/>
<dbReference type="OrthoDB" id="428260at2759"/>
<dbReference type="PANTHER" id="PTHR43283">
    <property type="entry name" value="BETA-LACTAMASE-RELATED"/>
    <property type="match status" value="1"/>
</dbReference>
<evidence type="ECO:0000259" key="1">
    <source>
        <dbReference type="Pfam" id="PF00144"/>
    </source>
</evidence>
<protein>
    <recommendedName>
        <fullName evidence="1">Beta-lactamase-related domain-containing protein</fullName>
    </recommendedName>
</protein>
<dbReference type="InterPro" id="IPR050789">
    <property type="entry name" value="Diverse_Enzym_Activities"/>
</dbReference>
<name>A0A067T2I1_GALM3</name>
<evidence type="ECO:0000313" key="3">
    <source>
        <dbReference type="Proteomes" id="UP000027222"/>
    </source>
</evidence>
<dbReference type="HOGENOM" id="CLU_020027_11_1_1"/>
<dbReference type="InterPro" id="IPR001466">
    <property type="entry name" value="Beta-lactam-related"/>
</dbReference>
<proteinExistence type="predicted"/>
<sequence length="404" mass="44389">MVKITSSGKEALDALAARIVSEKKIPGFVFGASSVDEEIYFNGGGDKIVNDPTSGKVDENTVFWVCSMTKFIVHLAALQLIEQGKFTADNPVSDFFPDFATLLILSDTSSPTLSPPFTQAKTIMRVRHLLNFSSGLFYPAPPVPNASLPPSYVAPHNKEDPHGEFFKNVKGDLPGIPIRFEPGTDFAYGYSSDILGFIVEKVTGKTLEQYVQANVFQPLGMGSSFYRTSDLIKRSLSLTFRRADGVLEPWNDQVQLTEQDHEKVSLFLGGIGIYTPLRDYLTLLRHLLQIQSGKSTKGILSQATVDELFVPVLTDAGSKSLDLFANNFPGNQWSTGLAVVTHDWPNRRKKGSAYWSGWAGTYFFMDPTTGVAAVFGTQIVPSRDPEVIKLYGEFEETLYAGLAA</sequence>
<dbReference type="Proteomes" id="UP000027222">
    <property type="component" value="Unassembled WGS sequence"/>
</dbReference>